<accession>A0A143PJY6</accession>
<dbReference type="PROSITE" id="PS51186">
    <property type="entry name" value="GNAT"/>
    <property type="match status" value="1"/>
</dbReference>
<name>A0A143PJY6_LUTPR</name>
<dbReference type="Pfam" id="PF06537">
    <property type="entry name" value="DHOR"/>
    <property type="match status" value="1"/>
</dbReference>
<protein>
    <submittedName>
        <fullName evidence="3">Putative acetyltransferase</fullName>
    </submittedName>
</protein>
<dbReference type="GO" id="GO:0016747">
    <property type="term" value="F:acyltransferase activity, transferring groups other than amino-acyl groups"/>
    <property type="evidence" value="ECO:0007669"/>
    <property type="project" value="InterPro"/>
</dbReference>
<gene>
    <name evidence="3" type="ORF">LuPra_01578</name>
</gene>
<dbReference type="InterPro" id="IPR000182">
    <property type="entry name" value="GNAT_dom"/>
</dbReference>
<dbReference type="InterPro" id="IPR016181">
    <property type="entry name" value="Acyl_CoA_acyltransferase"/>
</dbReference>
<dbReference type="EMBL" id="CP015136">
    <property type="protein sequence ID" value="AMY08378.1"/>
    <property type="molecule type" value="Genomic_DNA"/>
</dbReference>
<dbReference type="PATRIC" id="fig|1813736.3.peg.1637"/>
<dbReference type="CDD" id="cd04301">
    <property type="entry name" value="NAT_SF"/>
    <property type="match status" value="1"/>
</dbReference>
<dbReference type="Pfam" id="PF00583">
    <property type="entry name" value="Acetyltransf_1"/>
    <property type="match status" value="1"/>
</dbReference>
<dbReference type="STRING" id="1855912.LuPra_01578"/>
<dbReference type="Proteomes" id="UP000076079">
    <property type="component" value="Chromosome"/>
</dbReference>
<evidence type="ECO:0000313" key="4">
    <source>
        <dbReference type="Proteomes" id="UP000076079"/>
    </source>
</evidence>
<feature type="domain" description="N-acetyltransferase" evidence="2">
    <location>
        <begin position="196"/>
        <end position="342"/>
    </location>
</feature>
<sequence>MEVETAEEGLGPAFNGTSCAVCHNVPAIGGGVMLETRVGYRDPEGRFRGLNAEGDTLMHLFSVPTHGCQPMIPDDVTVVARRAPIPLFGAALVEAIPDEAIRVLEDPSDRNGDGVSGRAATIRDVATGEPRIGLRHSAAGLHNIGGGRTEEGGGRTEEGGGRREEGRGKREEGGGGRGRKRDEGVGRAGEGTRDMHSIRRERPEDIPGIRHVNGAAFDTTLEADLVDALRQQAPSLISMVAVENETVVGHILFSPVTLSSHPGMPIMGLAPMAVVPGRQRQGIGSALVTAGLDECRRSGVAAVVVLGHAEYYPRFGFAPASVFGVVSEYDVPDEAFMAIELEPAILKGKSGTIAYHAAFAAV</sequence>
<dbReference type="Gene3D" id="3.40.630.30">
    <property type="match status" value="1"/>
</dbReference>
<evidence type="ECO:0000256" key="1">
    <source>
        <dbReference type="SAM" id="MobiDB-lite"/>
    </source>
</evidence>
<keyword evidence="4" id="KW-1185">Reference proteome</keyword>
<feature type="compositionally biased region" description="Basic and acidic residues" evidence="1">
    <location>
        <begin position="148"/>
        <end position="197"/>
    </location>
</feature>
<reference evidence="3 4" key="1">
    <citation type="journal article" date="2016" name="Genome Announc.">
        <title>First Complete Genome Sequence of a Subdivision 6 Acidobacterium Strain.</title>
        <authorList>
            <person name="Huang S."/>
            <person name="Vieira S."/>
            <person name="Bunk B."/>
            <person name="Riedel T."/>
            <person name="Sproer C."/>
            <person name="Overmann J."/>
        </authorList>
    </citation>
    <scope>NUCLEOTIDE SEQUENCE [LARGE SCALE GENOMIC DNA]</scope>
    <source>
        <strain evidence="4">DSM 100886 HEG_-6_39</strain>
    </source>
</reference>
<dbReference type="SUPFAM" id="SSF55729">
    <property type="entry name" value="Acyl-CoA N-acyltransferases (Nat)"/>
    <property type="match status" value="1"/>
</dbReference>
<dbReference type="AlphaFoldDB" id="A0A143PJY6"/>
<organism evidence="3 4">
    <name type="scientific">Luteitalea pratensis</name>
    <dbReference type="NCBI Taxonomy" id="1855912"/>
    <lineage>
        <taxon>Bacteria</taxon>
        <taxon>Pseudomonadati</taxon>
        <taxon>Acidobacteriota</taxon>
        <taxon>Vicinamibacteria</taxon>
        <taxon>Vicinamibacterales</taxon>
        <taxon>Vicinamibacteraceae</taxon>
        <taxon>Luteitalea</taxon>
    </lineage>
</organism>
<proteinExistence type="predicted"/>
<dbReference type="InterPro" id="IPR010538">
    <property type="entry name" value="DHOR"/>
</dbReference>
<feature type="region of interest" description="Disordered" evidence="1">
    <location>
        <begin position="139"/>
        <end position="197"/>
    </location>
</feature>
<evidence type="ECO:0000259" key="2">
    <source>
        <dbReference type="PROSITE" id="PS51186"/>
    </source>
</evidence>
<reference evidence="4" key="2">
    <citation type="submission" date="2016-04" db="EMBL/GenBank/DDBJ databases">
        <title>First Complete Genome Sequence of a Subdivision 6 Acidobacterium.</title>
        <authorList>
            <person name="Huang S."/>
            <person name="Vieira S."/>
            <person name="Bunk B."/>
            <person name="Riedel T."/>
            <person name="Sproeer C."/>
            <person name="Overmann J."/>
        </authorList>
    </citation>
    <scope>NUCLEOTIDE SEQUENCE [LARGE SCALE GENOMIC DNA]</scope>
    <source>
        <strain evidence="4">DSM 100886 HEG_-6_39</strain>
    </source>
</reference>
<dbReference type="RefSeq" id="WP_157898875.1">
    <property type="nucleotide sequence ID" value="NZ_CP015136.1"/>
</dbReference>
<dbReference type="OrthoDB" id="9797178at2"/>
<evidence type="ECO:0000313" key="3">
    <source>
        <dbReference type="EMBL" id="AMY08378.1"/>
    </source>
</evidence>
<keyword evidence="3" id="KW-0808">Transferase</keyword>
<dbReference type="KEGG" id="abac:LuPra_01578"/>